<evidence type="ECO:0000313" key="5">
    <source>
        <dbReference type="Proteomes" id="UP000190409"/>
    </source>
</evidence>
<keyword evidence="2" id="KW-0503">Monooxygenase</keyword>
<feature type="domain" description="Luciferase-like" evidence="3">
    <location>
        <begin position="24"/>
        <end position="318"/>
    </location>
</feature>
<reference evidence="4 5" key="1">
    <citation type="submission" date="2017-01" db="EMBL/GenBank/DDBJ databases">
        <title>Complete Genome Sequence of Dolosigranulum pigrum isolated from a Patient with interstitial lung disease.</title>
        <authorList>
            <person name="Mukhopadhyay R."/>
            <person name="Joaquin J."/>
            <person name="Hogue R."/>
            <person name="Fitzgerald S."/>
            <person name="Jospin G."/>
            <person name="Eisen J.A."/>
            <person name="Chaturvedi V."/>
        </authorList>
    </citation>
    <scope>NUCLEOTIDE SEQUENCE [LARGE SCALE GENOMIC DNA]</scope>
    <source>
        <strain evidence="4 5">15S00348</strain>
    </source>
</reference>
<dbReference type="GO" id="GO:0004497">
    <property type="term" value="F:monooxygenase activity"/>
    <property type="evidence" value="ECO:0007669"/>
    <property type="project" value="UniProtKB-KW"/>
</dbReference>
<name>A0A1S8KMX2_9LACT</name>
<dbReference type="InterPro" id="IPR050766">
    <property type="entry name" value="Bact_Lucif_Oxidored"/>
</dbReference>
<dbReference type="Gene3D" id="3.20.20.30">
    <property type="entry name" value="Luciferase-like domain"/>
    <property type="match status" value="1"/>
</dbReference>
<gene>
    <name evidence="4" type="ORF">BWX42_04385</name>
</gene>
<dbReference type="InterPro" id="IPR011251">
    <property type="entry name" value="Luciferase-like_dom"/>
</dbReference>
<keyword evidence="1" id="KW-0560">Oxidoreductase</keyword>
<dbReference type="EMBL" id="MUYF01000003">
    <property type="protein sequence ID" value="OOL81087.1"/>
    <property type="molecule type" value="Genomic_DNA"/>
</dbReference>
<dbReference type="PANTHER" id="PTHR30137">
    <property type="entry name" value="LUCIFERASE-LIKE MONOOXYGENASE"/>
    <property type="match status" value="1"/>
</dbReference>
<comment type="caution">
    <text evidence="4">The sequence shown here is derived from an EMBL/GenBank/DDBJ whole genome shotgun (WGS) entry which is preliminary data.</text>
</comment>
<dbReference type="Pfam" id="PF00296">
    <property type="entry name" value="Bac_luciferase"/>
    <property type="match status" value="1"/>
</dbReference>
<dbReference type="GO" id="GO:0005829">
    <property type="term" value="C:cytosol"/>
    <property type="evidence" value="ECO:0007669"/>
    <property type="project" value="TreeGrafter"/>
</dbReference>
<organism evidence="4 5">
    <name type="scientific">Dolosigranulum pigrum</name>
    <dbReference type="NCBI Taxonomy" id="29394"/>
    <lineage>
        <taxon>Bacteria</taxon>
        <taxon>Bacillati</taxon>
        <taxon>Bacillota</taxon>
        <taxon>Bacilli</taxon>
        <taxon>Lactobacillales</taxon>
        <taxon>Carnobacteriaceae</taxon>
        <taxon>Dolosigranulum</taxon>
    </lineage>
</organism>
<dbReference type="GO" id="GO:0016705">
    <property type="term" value="F:oxidoreductase activity, acting on paired donors, with incorporation or reduction of molecular oxygen"/>
    <property type="evidence" value="ECO:0007669"/>
    <property type="project" value="InterPro"/>
</dbReference>
<dbReference type="PANTHER" id="PTHR30137:SF8">
    <property type="entry name" value="BLR5498 PROTEIN"/>
    <property type="match status" value="1"/>
</dbReference>
<evidence type="ECO:0000313" key="4">
    <source>
        <dbReference type="EMBL" id="OOL81087.1"/>
    </source>
</evidence>
<accession>A0A1S8KMX2</accession>
<sequence>MKQTMYKKQRIHKTNGLELGLFTSGDYLPHPTTKKRQTPSERIQQIIQMGQLAEQAGLDIFQVGEAHQKHFLSQSQMTILASIAATTDRIKLSTGATIIGVADPVRVFEDAATIDLISNGRMELVCGRSQRLGLFKLLGYSLDDYEELFDEKFQLLLALNHQEVVNWTGEFRPPLEDQLILPRPYNQEQLPIYRAVRGSVNSLREAAQMGVPIYCAQLDRDLDTMKTYLNVYREELSNAGYQPDDMPIATAGYLYVGPDSQQAIKNYQHYISAGYDQLQTDIYESVNFEHAQSVDSLINVGSPSLVVDKLLKQHEELGHQRFVGQIDFGGVTFDEIRRTIDLLGEKVIPEVKKYTAKK</sequence>
<evidence type="ECO:0000256" key="1">
    <source>
        <dbReference type="ARBA" id="ARBA00023002"/>
    </source>
</evidence>
<dbReference type="InterPro" id="IPR036661">
    <property type="entry name" value="Luciferase-like_sf"/>
</dbReference>
<dbReference type="AlphaFoldDB" id="A0A1S8KMX2"/>
<protein>
    <submittedName>
        <fullName evidence="4">Luciferase</fullName>
    </submittedName>
</protein>
<evidence type="ECO:0000256" key="2">
    <source>
        <dbReference type="ARBA" id="ARBA00023033"/>
    </source>
</evidence>
<dbReference type="Proteomes" id="UP000190409">
    <property type="component" value="Unassembled WGS sequence"/>
</dbReference>
<evidence type="ECO:0000259" key="3">
    <source>
        <dbReference type="Pfam" id="PF00296"/>
    </source>
</evidence>
<dbReference type="SUPFAM" id="SSF51679">
    <property type="entry name" value="Bacterial luciferase-like"/>
    <property type="match status" value="1"/>
</dbReference>
<proteinExistence type="predicted"/>